<dbReference type="PANTHER" id="PTHR20857">
    <property type="entry name" value="THIAMINE-PHOSPHATE PYROPHOSPHORYLASE"/>
    <property type="match status" value="1"/>
</dbReference>
<evidence type="ECO:0000256" key="5">
    <source>
        <dbReference type="ARBA" id="ARBA00022723"/>
    </source>
</evidence>
<reference evidence="12" key="1">
    <citation type="submission" date="2019-08" db="EMBL/GenBank/DDBJ databases">
        <authorList>
            <person name="Kucharzyk K."/>
            <person name="Murdoch R.W."/>
            <person name="Higgins S."/>
            <person name="Loffler F."/>
        </authorList>
    </citation>
    <scope>NUCLEOTIDE SEQUENCE</scope>
</reference>
<dbReference type="InterPro" id="IPR036206">
    <property type="entry name" value="ThiamineP_synth_sf"/>
</dbReference>
<dbReference type="GO" id="GO:0046872">
    <property type="term" value="F:metal ion binding"/>
    <property type="evidence" value="ECO:0007669"/>
    <property type="project" value="UniProtKB-KW"/>
</dbReference>
<dbReference type="HAMAP" id="MF_00097">
    <property type="entry name" value="TMP_synthase"/>
    <property type="match status" value="1"/>
</dbReference>
<evidence type="ECO:0000256" key="8">
    <source>
        <dbReference type="ARBA" id="ARBA00047334"/>
    </source>
</evidence>
<evidence type="ECO:0000256" key="10">
    <source>
        <dbReference type="ARBA" id="ARBA00047883"/>
    </source>
</evidence>
<evidence type="ECO:0000256" key="6">
    <source>
        <dbReference type="ARBA" id="ARBA00022842"/>
    </source>
</evidence>
<dbReference type="EC" id="2.5.1.3" evidence="3"/>
<dbReference type="Pfam" id="PF02581">
    <property type="entry name" value="TMP-TENI"/>
    <property type="match status" value="1"/>
</dbReference>
<dbReference type="GO" id="GO:0009229">
    <property type="term" value="P:thiamine diphosphate biosynthetic process"/>
    <property type="evidence" value="ECO:0007669"/>
    <property type="project" value="UniProtKB-UniPathway"/>
</dbReference>
<keyword evidence="7" id="KW-0784">Thiamine biosynthesis</keyword>
<dbReference type="FunFam" id="3.20.20.70:FF:000096">
    <property type="entry name" value="Thiamine-phosphate synthase"/>
    <property type="match status" value="1"/>
</dbReference>
<keyword evidence="5" id="KW-0479">Metal-binding</keyword>
<evidence type="ECO:0000256" key="3">
    <source>
        <dbReference type="ARBA" id="ARBA00012830"/>
    </source>
</evidence>
<keyword evidence="6" id="KW-0460">Magnesium</keyword>
<dbReference type="InterPro" id="IPR022998">
    <property type="entry name" value="ThiamineP_synth_TenI"/>
</dbReference>
<dbReference type="InterPro" id="IPR034291">
    <property type="entry name" value="TMP_synthase"/>
</dbReference>
<dbReference type="GO" id="GO:0009228">
    <property type="term" value="P:thiamine biosynthetic process"/>
    <property type="evidence" value="ECO:0007669"/>
    <property type="project" value="UniProtKB-KW"/>
</dbReference>
<dbReference type="Gene3D" id="3.20.20.70">
    <property type="entry name" value="Aldolase class I"/>
    <property type="match status" value="1"/>
</dbReference>
<gene>
    <name evidence="12" type="primary">thiE_31</name>
    <name evidence="12" type="ORF">SDC9_141170</name>
</gene>
<feature type="domain" description="Thiamine phosphate synthase/TenI" evidence="11">
    <location>
        <begin position="10"/>
        <end position="190"/>
    </location>
</feature>
<sequence>MTFDKNSLLLYAVTDRCWAGTKTLAEQVEEALKGGVTCVQLREKSLADEDFLKEAFEIKALCKNYKVPFFINDNIDVAMRCDADGIHVGQHDMSAVDVRQRIGKKMLLGVSVQTVEQAVKAEKDGADCLGVGAVFSTSTKLDADTVCHDTLKAICSAVSIPVVAIGGINQYNILELKNTGIDGVALVSAIFASDTIESTCRQLRALSEEMVKV</sequence>
<proteinExistence type="inferred from homology"/>
<dbReference type="InterPro" id="IPR013785">
    <property type="entry name" value="Aldolase_TIM"/>
</dbReference>
<dbReference type="CDD" id="cd00564">
    <property type="entry name" value="TMP_TenI"/>
    <property type="match status" value="1"/>
</dbReference>
<dbReference type="SUPFAM" id="SSF51391">
    <property type="entry name" value="Thiamin phosphate synthase"/>
    <property type="match status" value="1"/>
</dbReference>
<protein>
    <recommendedName>
        <fullName evidence="3">thiamine phosphate synthase</fullName>
        <ecNumber evidence="3">2.5.1.3</ecNumber>
    </recommendedName>
</protein>
<dbReference type="GO" id="GO:0005737">
    <property type="term" value="C:cytoplasm"/>
    <property type="evidence" value="ECO:0007669"/>
    <property type="project" value="TreeGrafter"/>
</dbReference>
<dbReference type="NCBIfam" id="TIGR00693">
    <property type="entry name" value="thiE"/>
    <property type="match status" value="1"/>
</dbReference>
<comment type="caution">
    <text evidence="12">The sequence shown here is derived from an EMBL/GenBank/DDBJ whole genome shotgun (WGS) entry which is preliminary data.</text>
</comment>
<comment type="cofactor">
    <cofactor evidence="1">
        <name>Mg(2+)</name>
        <dbReference type="ChEBI" id="CHEBI:18420"/>
    </cofactor>
</comment>
<accession>A0A645DY16</accession>
<dbReference type="GO" id="GO:0004789">
    <property type="term" value="F:thiamine-phosphate diphosphorylase activity"/>
    <property type="evidence" value="ECO:0007669"/>
    <property type="project" value="UniProtKB-EC"/>
</dbReference>
<dbReference type="UniPathway" id="UPA00060">
    <property type="reaction ID" value="UER00141"/>
</dbReference>
<evidence type="ECO:0000259" key="11">
    <source>
        <dbReference type="Pfam" id="PF02581"/>
    </source>
</evidence>
<evidence type="ECO:0000313" key="12">
    <source>
        <dbReference type="EMBL" id="MPM94028.1"/>
    </source>
</evidence>
<evidence type="ECO:0000256" key="9">
    <source>
        <dbReference type="ARBA" id="ARBA00047851"/>
    </source>
</evidence>
<keyword evidence="4 12" id="KW-0808">Transferase</keyword>
<dbReference type="EMBL" id="VSSQ01040728">
    <property type="protein sequence ID" value="MPM94028.1"/>
    <property type="molecule type" value="Genomic_DNA"/>
</dbReference>
<dbReference type="PANTHER" id="PTHR20857:SF15">
    <property type="entry name" value="THIAMINE-PHOSPHATE SYNTHASE"/>
    <property type="match status" value="1"/>
</dbReference>
<comment type="catalytic activity">
    <reaction evidence="10">
        <text>2-[(2R,5Z)-2-carboxy-4-methylthiazol-5(2H)-ylidene]ethyl phosphate + 4-amino-2-methyl-5-(diphosphooxymethyl)pyrimidine + 2 H(+) = thiamine phosphate + CO2 + diphosphate</text>
        <dbReference type="Rhea" id="RHEA:47844"/>
        <dbReference type="ChEBI" id="CHEBI:15378"/>
        <dbReference type="ChEBI" id="CHEBI:16526"/>
        <dbReference type="ChEBI" id="CHEBI:33019"/>
        <dbReference type="ChEBI" id="CHEBI:37575"/>
        <dbReference type="ChEBI" id="CHEBI:57841"/>
        <dbReference type="ChEBI" id="CHEBI:62899"/>
        <dbReference type="EC" id="2.5.1.3"/>
    </reaction>
</comment>
<evidence type="ECO:0000256" key="2">
    <source>
        <dbReference type="ARBA" id="ARBA00005165"/>
    </source>
</evidence>
<evidence type="ECO:0000256" key="7">
    <source>
        <dbReference type="ARBA" id="ARBA00022977"/>
    </source>
</evidence>
<dbReference type="AlphaFoldDB" id="A0A645DY16"/>
<evidence type="ECO:0000256" key="4">
    <source>
        <dbReference type="ARBA" id="ARBA00022679"/>
    </source>
</evidence>
<comment type="catalytic activity">
    <reaction evidence="8">
        <text>4-methyl-5-(2-phosphooxyethyl)-thiazole + 4-amino-2-methyl-5-(diphosphooxymethyl)pyrimidine + H(+) = thiamine phosphate + diphosphate</text>
        <dbReference type="Rhea" id="RHEA:22328"/>
        <dbReference type="ChEBI" id="CHEBI:15378"/>
        <dbReference type="ChEBI" id="CHEBI:33019"/>
        <dbReference type="ChEBI" id="CHEBI:37575"/>
        <dbReference type="ChEBI" id="CHEBI:57841"/>
        <dbReference type="ChEBI" id="CHEBI:58296"/>
        <dbReference type="EC" id="2.5.1.3"/>
    </reaction>
</comment>
<organism evidence="12">
    <name type="scientific">bioreactor metagenome</name>
    <dbReference type="NCBI Taxonomy" id="1076179"/>
    <lineage>
        <taxon>unclassified sequences</taxon>
        <taxon>metagenomes</taxon>
        <taxon>ecological metagenomes</taxon>
    </lineage>
</organism>
<comment type="catalytic activity">
    <reaction evidence="9">
        <text>2-(2-carboxy-4-methylthiazol-5-yl)ethyl phosphate + 4-amino-2-methyl-5-(diphosphooxymethyl)pyrimidine + 2 H(+) = thiamine phosphate + CO2 + diphosphate</text>
        <dbReference type="Rhea" id="RHEA:47848"/>
        <dbReference type="ChEBI" id="CHEBI:15378"/>
        <dbReference type="ChEBI" id="CHEBI:16526"/>
        <dbReference type="ChEBI" id="CHEBI:33019"/>
        <dbReference type="ChEBI" id="CHEBI:37575"/>
        <dbReference type="ChEBI" id="CHEBI:57841"/>
        <dbReference type="ChEBI" id="CHEBI:62890"/>
        <dbReference type="EC" id="2.5.1.3"/>
    </reaction>
</comment>
<comment type="pathway">
    <text evidence="2">Cofactor biosynthesis; thiamine diphosphate biosynthesis; thiamine phosphate from 4-amino-2-methyl-5-diphosphomethylpyrimidine and 4-methyl-5-(2-phosphoethyl)-thiazole: step 1/1.</text>
</comment>
<name>A0A645DY16_9ZZZZ</name>
<evidence type="ECO:0000256" key="1">
    <source>
        <dbReference type="ARBA" id="ARBA00001946"/>
    </source>
</evidence>